<dbReference type="PANTHER" id="PTHR43156:SF2">
    <property type="entry name" value="STAGE II SPORULATION PROTEIN E"/>
    <property type="match status" value="1"/>
</dbReference>
<dbReference type="Proteomes" id="UP000184082">
    <property type="component" value="Unassembled WGS sequence"/>
</dbReference>
<evidence type="ECO:0000313" key="4">
    <source>
        <dbReference type="Proteomes" id="UP000184082"/>
    </source>
</evidence>
<evidence type="ECO:0000259" key="2">
    <source>
        <dbReference type="PROSITE" id="PS50113"/>
    </source>
</evidence>
<keyword evidence="1" id="KW-0378">Hydrolase</keyword>
<dbReference type="SMART" id="SM00331">
    <property type="entry name" value="PP2C_SIG"/>
    <property type="match status" value="1"/>
</dbReference>
<protein>
    <submittedName>
        <fullName evidence="3">Stage II sporulation protein E (SpoIIE)</fullName>
    </submittedName>
</protein>
<proteinExistence type="predicted"/>
<dbReference type="Pfam" id="PF13426">
    <property type="entry name" value="PAS_9"/>
    <property type="match status" value="1"/>
</dbReference>
<dbReference type="InterPro" id="IPR000014">
    <property type="entry name" value="PAS"/>
</dbReference>
<keyword evidence="4" id="KW-1185">Reference proteome</keyword>
<dbReference type="STRING" id="1121266.SAMN02745883_00853"/>
<organism evidence="3 4">
    <name type="scientific">Caminicella sporogenes DSM 14501</name>
    <dbReference type="NCBI Taxonomy" id="1121266"/>
    <lineage>
        <taxon>Bacteria</taxon>
        <taxon>Bacillati</taxon>
        <taxon>Bacillota</taxon>
        <taxon>Clostridia</taxon>
        <taxon>Peptostreptococcales</taxon>
        <taxon>Caminicellaceae</taxon>
        <taxon>Caminicella</taxon>
    </lineage>
</organism>
<evidence type="ECO:0000256" key="1">
    <source>
        <dbReference type="ARBA" id="ARBA00022801"/>
    </source>
</evidence>
<dbReference type="Gene3D" id="3.60.40.10">
    <property type="entry name" value="PPM-type phosphatase domain"/>
    <property type="match status" value="1"/>
</dbReference>
<dbReference type="InterPro" id="IPR052016">
    <property type="entry name" value="Bact_Sigma-Reg"/>
</dbReference>
<dbReference type="InterPro" id="IPR000700">
    <property type="entry name" value="PAS-assoc_C"/>
</dbReference>
<dbReference type="GO" id="GO:0016791">
    <property type="term" value="F:phosphatase activity"/>
    <property type="evidence" value="ECO:0007669"/>
    <property type="project" value="TreeGrafter"/>
</dbReference>
<evidence type="ECO:0000313" key="3">
    <source>
        <dbReference type="EMBL" id="SHJ94180.1"/>
    </source>
</evidence>
<dbReference type="PROSITE" id="PS50113">
    <property type="entry name" value="PAC"/>
    <property type="match status" value="1"/>
</dbReference>
<dbReference type="PANTHER" id="PTHR43156">
    <property type="entry name" value="STAGE II SPORULATION PROTEIN E-RELATED"/>
    <property type="match status" value="1"/>
</dbReference>
<reference evidence="3 4" key="1">
    <citation type="submission" date="2016-11" db="EMBL/GenBank/DDBJ databases">
        <authorList>
            <person name="Jaros S."/>
            <person name="Januszkiewicz K."/>
            <person name="Wedrychowicz H."/>
        </authorList>
    </citation>
    <scope>NUCLEOTIDE SEQUENCE [LARGE SCALE GENOMIC DNA]</scope>
    <source>
        <strain evidence="3 4">DSM 14501</strain>
    </source>
</reference>
<dbReference type="AlphaFoldDB" id="A0A1M6NEP6"/>
<dbReference type="Gene3D" id="3.30.450.20">
    <property type="entry name" value="PAS domain"/>
    <property type="match status" value="1"/>
</dbReference>
<accession>A0A1M6NEP6</accession>
<dbReference type="InterPro" id="IPR001932">
    <property type="entry name" value="PPM-type_phosphatase-like_dom"/>
</dbReference>
<gene>
    <name evidence="3" type="ORF">SAMN02745883_00853</name>
</gene>
<name>A0A1M6NEP6_9FIRM</name>
<sequence length="367" mass="41862">MKKELERQRRFTEDILAGMIDLVRVIDKNGRVIFINKPMKDFLGDITGTICFKALGKTRRCEVCISQKTIKEGVIVKKEEVVGDKIFSVISSPIRDENGNIYCSVEVFRDITEKKKMENIILSQNLKMKRDINFAKNIQNKILPKDGIYNDAVKICSKYIPCEMLGGDVFDIINIDEENIGIYIADVAGHGVTASIMTMFIKQAIKNLGKKAKDPAYTLSYLNLRYNELGLDDHYYVTIFYGVYNKTTREITLVNGGQNSTPIVIRKDGIEEIFLSGLPICTLFREFRYTEKKVKLEKGERILFYTDGIIEAKNKRGKLYGDRILNVCMENLNSSSEEIIEKVLKNVMDFSAGNIDDDIAIMMMEVI</sequence>
<dbReference type="InterPro" id="IPR035965">
    <property type="entry name" value="PAS-like_dom_sf"/>
</dbReference>
<dbReference type="EMBL" id="FRAJ01000006">
    <property type="protein sequence ID" value="SHJ94180.1"/>
    <property type="molecule type" value="Genomic_DNA"/>
</dbReference>
<dbReference type="Pfam" id="PF07228">
    <property type="entry name" value="SpoIIE"/>
    <property type="match status" value="1"/>
</dbReference>
<dbReference type="SUPFAM" id="SSF55785">
    <property type="entry name" value="PYP-like sensor domain (PAS domain)"/>
    <property type="match status" value="1"/>
</dbReference>
<feature type="domain" description="PAC" evidence="2">
    <location>
        <begin position="69"/>
        <end position="123"/>
    </location>
</feature>
<dbReference type="InterPro" id="IPR036457">
    <property type="entry name" value="PPM-type-like_dom_sf"/>
</dbReference>